<feature type="transmembrane region" description="Helical" evidence="5">
    <location>
        <begin position="330"/>
        <end position="349"/>
    </location>
</feature>
<comment type="caution">
    <text evidence="6">The sequence shown here is derived from an EMBL/GenBank/DDBJ whole genome shotgun (WGS) entry which is preliminary data.</text>
</comment>
<organism evidence="6 7">
    <name type="scientific">Caenorhabditis nigoni</name>
    <dbReference type="NCBI Taxonomy" id="1611254"/>
    <lineage>
        <taxon>Eukaryota</taxon>
        <taxon>Metazoa</taxon>
        <taxon>Ecdysozoa</taxon>
        <taxon>Nematoda</taxon>
        <taxon>Chromadorea</taxon>
        <taxon>Rhabditida</taxon>
        <taxon>Rhabditina</taxon>
        <taxon>Rhabditomorpha</taxon>
        <taxon>Rhabditoidea</taxon>
        <taxon>Rhabditidae</taxon>
        <taxon>Peloderinae</taxon>
        <taxon>Caenorhabditis</taxon>
    </lineage>
</organism>
<evidence type="ECO:0000256" key="4">
    <source>
        <dbReference type="ARBA" id="ARBA00023136"/>
    </source>
</evidence>
<evidence type="ECO:0000256" key="1">
    <source>
        <dbReference type="ARBA" id="ARBA00004141"/>
    </source>
</evidence>
<comment type="subcellular location">
    <subcellularLocation>
        <location evidence="1">Membrane</location>
        <topology evidence="1">Multi-pass membrane protein</topology>
    </subcellularLocation>
</comment>
<reference evidence="7" key="1">
    <citation type="submission" date="2017-10" db="EMBL/GenBank/DDBJ databases">
        <title>Rapid genome shrinkage in a self-fertile nematode reveals novel sperm competition proteins.</title>
        <authorList>
            <person name="Yin D."/>
            <person name="Schwarz E.M."/>
            <person name="Thomas C.G."/>
            <person name="Felde R.L."/>
            <person name="Korf I.F."/>
            <person name="Cutter A.D."/>
            <person name="Schartner C.M."/>
            <person name="Ralston E.J."/>
            <person name="Meyer B.J."/>
            <person name="Haag E.S."/>
        </authorList>
    </citation>
    <scope>NUCLEOTIDE SEQUENCE [LARGE SCALE GENOMIC DNA]</scope>
    <source>
        <strain evidence="7">JU1422</strain>
    </source>
</reference>
<keyword evidence="2 5" id="KW-0812">Transmembrane</keyword>
<keyword evidence="3 5" id="KW-1133">Transmembrane helix</keyword>
<evidence type="ECO:0000256" key="5">
    <source>
        <dbReference type="SAM" id="Phobius"/>
    </source>
</evidence>
<dbReference type="AlphaFoldDB" id="A0A2G5U1A9"/>
<dbReference type="OrthoDB" id="419734at2759"/>
<dbReference type="CDD" id="cd17386">
    <property type="entry name" value="MFS_SLC46"/>
    <property type="match status" value="1"/>
</dbReference>
<feature type="transmembrane region" description="Helical" evidence="5">
    <location>
        <begin position="7"/>
        <end position="27"/>
    </location>
</feature>
<dbReference type="SUPFAM" id="SSF103473">
    <property type="entry name" value="MFS general substrate transporter"/>
    <property type="match status" value="1"/>
</dbReference>
<dbReference type="EMBL" id="PDUG01000004">
    <property type="protein sequence ID" value="PIC33288.1"/>
    <property type="molecule type" value="Genomic_DNA"/>
</dbReference>
<feature type="transmembrane region" description="Helical" evidence="5">
    <location>
        <begin position="102"/>
        <end position="121"/>
    </location>
</feature>
<evidence type="ECO:0008006" key="8">
    <source>
        <dbReference type="Google" id="ProtNLM"/>
    </source>
</evidence>
<dbReference type="Proteomes" id="UP000230233">
    <property type="component" value="Chromosome IV"/>
</dbReference>
<sequence>MKIKKYFGLLGMEIPLFLYMLGSYLNYPVFQNLIYEKECLLKYDQNITFCRNVSAYYDDKDIQSASNHFYFISSLTLLCPSIVTTLLLGAAADYKSIKIPLIIPYVGCILGTINYVFQSYFIHTSVYLLLISDALFGLCGGFIAIISTTLTYGVKTSIRYRSYRIAGVEGAIGMGGTVGYALSGTVRESLGYAATFLIILGVQLCALIYLLFRAKEMKYESTGPDEHTYGITALISTTGKQLVTVIREFYRVLAKSRPFRVILALNLLAFGVEMLIFSGLQDIQYSYLRYKLEWGDKKYGWFSGLSYGVTTFAVIVFYPLLRMKLMSDGMLATLGLFFKMISLFMFAFLQNEAMAYSIAVVVMFNRFVSTGFRAFISSLIEIQEQGKIFSVIALLEGITTLIATSIYNNVYPKTLEFFPGLLYLISAALLLVPLIIVSTSDFIVRKTPPEVSEGILNSHNDVIDEVTSTGSNS</sequence>
<accession>A0A2G5U1A9</accession>
<feature type="transmembrane region" description="Helical" evidence="5">
    <location>
        <begin position="420"/>
        <end position="437"/>
    </location>
</feature>
<dbReference type="GO" id="GO:0016020">
    <property type="term" value="C:membrane"/>
    <property type="evidence" value="ECO:0007669"/>
    <property type="project" value="UniProtKB-SubCell"/>
</dbReference>
<feature type="transmembrane region" description="Helical" evidence="5">
    <location>
        <begin position="127"/>
        <end position="153"/>
    </location>
</feature>
<feature type="transmembrane region" description="Helical" evidence="5">
    <location>
        <begin position="165"/>
        <end position="183"/>
    </location>
</feature>
<proteinExistence type="predicted"/>
<name>A0A2G5U1A9_9PELO</name>
<feature type="transmembrane region" description="Helical" evidence="5">
    <location>
        <begin position="388"/>
        <end position="408"/>
    </location>
</feature>
<gene>
    <name evidence="6" type="primary">Cni-Y4C6B.5</name>
    <name evidence="6" type="synonym">Cnig_chr_IV.g13321</name>
    <name evidence="6" type="ORF">B9Z55_013321</name>
</gene>
<dbReference type="PANTHER" id="PTHR23507:SF1">
    <property type="entry name" value="FI18259P1-RELATED"/>
    <property type="match status" value="1"/>
</dbReference>
<feature type="transmembrane region" description="Helical" evidence="5">
    <location>
        <begin position="355"/>
        <end position="376"/>
    </location>
</feature>
<keyword evidence="7" id="KW-1185">Reference proteome</keyword>
<feature type="transmembrane region" description="Helical" evidence="5">
    <location>
        <begin position="69"/>
        <end position="90"/>
    </location>
</feature>
<evidence type="ECO:0000313" key="7">
    <source>
        <dbReference type="Proteomes" id="UP000230233"/>
    </source>
</evidence>
<feature type="transmembrane region" description="Helical" evidence="5">
    <location>
        <begin position="300"/>
        <end position="318"/>
    </location>
</feature>
<keyword evidence="4 5" id="KW-0472">Membrane</keyword>
<dbReference type="InterPro" id="IPR036259">
    <property type="entry name" value="MFS_trans_sf"/>
</dbReference>
<evidence type="ECO:0000256" key="3">
    <source>
        <dbReference type="ARBA" id="ARBA00022989"/>
    </source>
</evidence>
<evidence type="ECO:0000256" key="2">
    <source>
        <dbReference type="ARBA" id="ARBA00022692"/>
    </source>
</evidence>
<evidence type="ECO:0000313" key="6">
    <source>
        <dbReference type="EMBL" id="PIC33288.1"/>
    </source>
</evidence>
<dbReference type="GO" id="GO:0022857">
    <property type="term" value="F:transmembrane transporter activity"/>
    <property type="evidence" value="ECO:0007669"/>
    <property type="project" value="TreeGrafter"/>
</dbReference>
<protein>
    <recommendedName>
        <fullName evidence="8">Major facilitator superfamily (MFS) profile domain-containing protein</fullName>
    </recommendedName>
</protein>
<dbReference type="Gene3D" id="1.20.1250.20">
    <property type="entry name" value="MFS general substrate transporter like domains"/>
    <property type="match status" value="1"/>
</dbReference>
<feature type="transmembrane region" description="Helical" evidence="5">
    <location>
        <begin position="261"/>
        <end position="280"/>
    </location>
</feature>
<dbReference type="PANTHER" id="PTHR23507">
    <property type="entry name" value="ZGC:174356"/>
    <property type="match status" value="1"/>
</dbReference>
<feature type="transmembrane region" description="Helical" evidence="5">
    <location>
        <begin position="189"/>
        <end position="212"/>
    </location>
</feature>